<evidence type="ECO:0000256" key="1">
    <source>
        <dbReference type="SAM" id="MobiDB-lite"/>
    </source>
</evidence>
<organism evidence="2 3">
    <name type="scientific">Streptomyces bottropensis ATCC 25435</name>
    <dbReference type="NCBI Taxonomy" id="1054862"/>
    <lineage>
        <taxon>Bacteria</taxon>
        <taxon>Bacillati</taxon>
        <taxon>Actinomycetota</taxon>
        <taxon>Actinomycetes</taxon>
        <taxon>Kitasatosporales</taxon>
        <taxon>Streptomycetaceae</taxon>
        <taxon>Streptomyces</taxon>
    </lineage>
</organism>
<dbReference type="AlphaFoldDB" id="M3FYS2"/>
<dbReference type="InterPro" id="IPR023393">
    <property type="entry name" value="START-like_dom_sf"/>
</dbReference>
<reference evidence="3" key="1">
    <citation type="journal article" date="2013" name="Genome Announc.">
        <title>Draft Genome Sequence of Streptomyces bottropensis ATCC 25435, a Bottromycin-Producing Actinomycete.</title>
        <authorList>
            <person name="Zhang H."/>
            <person name="Zhou W."/>
            <person name="Zhuang Y."/>
            <person name="Liang X."/>
            <person name="Liu T."/>
        </authorList>
    </citation>
    <scope>NUCLEOTIDE SEQUENCE [LARGE SCALE GENOMIC DNA]</scope>
    <source>
        <strain evidence="3">ATCC 25435</strain>
    </source>
</reference>
<evidence type="ECO:0000313" key="2">
    <source>
        <dbReference type="EMBL" id="EMF57429.1"/>
    </source>
</evidence>
<gene>
    <name evidence="2" type="ORF">SBD_0101</name>
</gene>
<dbReference type="Pfam" id="PF10604">
    <property type="entry name" value="Polyketide_cyc2"/>
    <property type="match status" value="1"/>
</dbReference>
<dbReference type="SUPFAM" id="SSF55961">
    <property type="entry name" value="Bet v1-like"/>
    <property type="match status" value="1"/>
</dbReference>
<name>M3FYS2_9ACTN</name>
<dbReference type="Proteomes" id="UP000030760">
    <property type="component" value="Unassembled WGS sequence"/>
</dbReference>
<evidence type="ECO:0008006" key="4">
    <source>
        <dbReference type="Google" id="ProtNLM"/>
    </source>
</evidence>
<evidence type="ECO:0000313" key="3">
    <source>
        <dbReference type="Proteomes" id="UP000030760"/>
    </source>
</evidence>
<feature type="region of interest" description="Disordered" evidence="1">
    <location>
        <begin position="1"/>
        <end position="35"/>
    </location>
</feature>
<proteinExistence type="predicted"/>
<protein>
    <recommendedName>
        <fullName evidence="4">SRPBCC family protein</fullName>
    </recommendedName>
</protein>
<dbReference type="InterPro" id="IPR019587">
    <property type="entry name" value="Polyketide_cyclase/dehydratase"/>
</dbReference>
<dbReference type="EMBL" id="KB405056">
    <property type="protein sequence ID" value="EMF57429.1"/>
    <property type="molecule type" value="Genomic_DNA"/>
</dbReference>
<dbReference type="Gene3D" id="3.30.530.20">
    <property type="match status" value="1"/>
</dbReference>
<feature type="compositionally biased region" description="Basic residues" evidence="1">
    <location>
        <begin position="1"/>
        <end position="15"/>
    </location>
</feature>
<accession>M3FYS2</accession>
<sequence length="159" mass="17339">MGRLGTRHGVRPARRRPGEDGTAMAEYERSRTMPAQPEHVFDQAAQIGQLETWLPQVLHVNAGDLPAVTVHEDRTGEDTSASLRARRDQMRLEWSTRDGGYTGWLQVAGIGSGASEVTVHLSFFDASHDPGAPAVGDALDTSLQRLEEQVRLRVDNAAG</sequence>